<feature type="domain" description="ABM" evidence="1">
    <location>
        <begin position="8"/>
        <end position="79"/>
    </location>
</feature>
<evidence type="ECO:0000313" key="3">
    <source>
        <dbReference type="Proteomes" id="UP000182894"/>
    </source>
</evidence>
<dbReference type="InterPro" id="IPR011008">
    <property type="entry name" value="Dimeric_a/b-barrel"/>
</dbReference>
<evidence type="ECO:0000259" key="1">
    <source>
        <dbReference type="Pfam" id="PF03992"/>
    </source>
</evidence>
<sequence>MLVSAINTVEIHANQGRSNEVGTRLPRMLDVLNSTTPCVAYTFTASKHDNASWIVSGYWQSETQMQAHFSHPELTGFMELLWSGAISHIQFNSFVVDANEVT</sequence>
<evidence type="ECO:0000313" key="2">
    <source>
        <dbReference type="EMBL" id="SDG26038.1"/>
    </source>
</evidence>
<dbReference type="RefSeq" id="WP_074749934.1">
    <property type="nucleotide sequence ID" value="NZ_FNCO01000001.1"/>
</dbReference>
<organism evidence="2 3">
    <name type="scientific">Pseudomonas abietaniphila</name>
    <dbReference type="NCBI Taxonomy" id="89065"/>
    <lineage>
        <taxon>Bacteria</taxon>
        <taxon>Pseudomonadati</taxon>
        <taxon>Pseudomonadota</taxon>
        <taxon>Gammaproteobacteria</taxon>
        <taxon>Pseudomonadales</taxon>
        <taxon>Pseudomonadaceae</taxon>
        <taxon>Pseudomonas</taxon>
    </lineage>
</organism>
<dbReference type="InterPro" id="IPR007138">
    <property type="entry name" value="ABM_dom"/>
</dbReference>
<dbReference type="AlphaFoldDB" id="A0A1G7SSW5"/>
<dbReference type="OrthoDB" id="6039968at2"/>
<reference evidence="3" key="1">
    <citation type="submission" date="2016-10" db="EMBL/GenBank/DDBJ databases">
        <authorList>
            <person name="Varghese N."/>
            <person name="Submissions S."/>
        </authorList>
    </citation>
    <scope>NUCLEOTIDE SEQUENCE [LARGE SCALE GENOMIC DNA]</scope>
    <source>
        <strain evidence="3">ATCC 700689</strain>
    </source>
</reference>
<name>A0A1G7SSW5_9PSED</name>
<protein>
    <recommendedName>
        <fullName evidence="1">ABM domain-containing protein</fullName>
    </recommendedName>
</protein>
<keyword evidence="3" id="KW-1185">Reference proteome</keyword>
<dbReference type="Pfam" id="PF03992">
    <property type="entry name" value="ABM"/>
    <property type="match status" value="1"/>
</dbReference>
<dbReference type="STRING" id="89065.SAMN05216605_101549"/>
<dbReference type="EMBL" id="FNCO01000001">
    <property type="protein sequence ID" value="SDG26038.1"/>
    <property type="molecule type" value="Genomic_DNA"/>
</dbReference>
<accession>A0A1G7SSW5</accession>
<dbReference type="Gene3D" id="3.30.70.100">
    <property type="match status" value="1"/>
</dbReference>
<dbReference type="SUPFAM" id="SSF54909">
    <property type="entry name" value="Dimeric alpha+beta barrel"/>
    <property type="match status" value="1"/>
</dbReference>
<dbReference type="Proteomes" id="UP000182894">
    <property type="component" value="Unassembled WGS sequence"/>
</dbReference>
<gene>
    <name evidence="2" type="ORF">SAMN05216605_101549</name>
</gene>
<proteinExistence type="predicted"/>